<proteinExistence type="predicted"/>
<feature type="transmembrane region" description="Helical" evidence="1">
    <location>
        <begin position="93"/>
        <end position="113"/>
    </location>
</feature>
<sequence>MRFPHFALTEICGLTVDLAVTCLLIFYLGVDPLAARLPGAAAGLATSWRLNRSNGNAPDMPSGFLMNAVTLISRIVGVGLFVLLLWRNPLVQPLVPLALSALAALALSLYGYWRLQKQRQDQD</sequence>
<evidence type="ECO:0000256" key="1">
    <source>
        <dbReference type="SAM" id="Phobius"/>
    </source>
</evidence>
<feature type="transmembrane region" description="Helical" evidence="1">
    <location>
        <begin position="63"/>
        <end position="87"/>
    </location>
</feature>
<gene>
    <name evidence="2" type="ORF">DI595_06940</name>
</gene>
<name>A0A2W5FDM3_9HYPH</name>
<evidence type="ECO:0000313" key="3">
    <source>
        <dbReference type="Proteomes" id="UP000249769"/>
    </source>
</evidence>
<dbReference type="EMBL" id="QFOL01000051">
    <property type="protein sequence ID" value="PZP52414.1"/>
    <property type="molecule type" value="Genomic_DNA"/>
</dbReference>
<feature type="transmembrane region" description="Helical" evidence="1">
    <location>
        <begin position="7"/>
        <end position="27"/>
    </location>
</feature>
<keyword evidence="1" id="KW-0812">Transmembrane</keyword>
<reference evidence="2 3" key="1">
    <citation type="submission" date="2017-08" db="EMBL/GenBank/DDBJ databases">
        <title>Infants hospitalized years apart are colonized by the same room-sourced microbial strains.</title>
        <authorList>
            <person name="Brooks B."/>
            <person name="Olm M.R."/>
            <person name="Firek B.A."/>
            <person name="Baker R."/>
            <person name="Thomas B.C."/>
            <person name="Morowitz M.J."/>
            <person name="Banfield J.F."/>
        </authorList>
    </citation>
    <scope>NUCLEOTIDE SEQUENCE [LARGE SCALE GENOMIC DNA]</scope>
    <source>
        <strain evidence="2">S2_009_000_R2_73</strain>
    </source>
</reference>
<keyword evidence="1" id="KW-0472">Membrane</keyword>
<comment type="caution">
    <text evidence="2">The sequence shown here is derived from an EMBL/GenBank/DDBJ whole genome shotgun (WGS) entry which is preliminary data.</text>
</comment>
<organism evidence="2 3">
    <name type="scientific">Agrobacterium fabrum</name>
    <dbReference type="NCBI Taxonomy" id="1176649"/>
    <lineage>
        <taxon>Bacteria</taxon>
        <taxon>Pseudomonadati</taxon>
        <taxon>Pseudomonadota</taxon>
        <taxon>Alphaproteobacteria</taxon>
        <taxon>Hyphomicrobiales</taxon>
        <taxon>Rhizobiaceae</taxon>
        <taxon>Rhizobium/Agrobacterium group</taxon>
        <taxon>Agrobacterium</taxon>
        <taxon>Agrobacterium tumefaciens complex</taxon>
    </lineage>
</organism>
<protein>
    <submittedName>
        <fullName evidence="2">Uncharacterized protein</fullName>
    </submittedName>
</protein>
<keyword evidence="1" id="KW-1133">Transmembrane helix</keyword>
<dbReference type="AlphaFoldDB" id="A0A2W5FDM3"/>
<dbReference type="Proteomes" id="UP000249769">
    <property type="component" value="Unassembled WGS sequence"/>
</dbReference>
<evidence type="ECO:0000313" key="2">
    <source>
        <dbReference type="EMBL" id="PZP52414.1"/>
    </source>
</evidence>
<accession>A0A2W5FDM3</accession>